<dbReference type="Proteomes" id="UP000008237">
    <property type="component" value="Unassembled WGS sequence"/>
</dbReference>
<evidence type="ECO:0000313" key="3">
    <source>
        <dbReference type="Proteomes" id="UP000008237"/>
    </source>
</evidence>
<proteinExistence type="predicted"/>
<dbReference type="InParanoid" id="E2BTR8"/>
<evidence type="ECO:0000313" key="2">
    <source>
        <dbReference type="EMBL" id="EFN80910.1"/>
    </source>
</evidence>
<gene>
    <name evidence="2" type="ORF">EAI_04663</name>
</gene>
<protein>
    <submittedName>
        <fullName evidence="2">Uncharacterized protein</fullName>
    </submittedName>
</protein>
<dbReference type="EMBL" id="GL450519">
    <property type="protein sequence ID" value="EFN80910.1"/>
    <property type="molecule type" value="Genomic_DNA"/>
</dbReference>
<organism evidence="3">
    <name type="scientific">Harpegnathos saltator</name>
    <name type="common">Jerdon's jumping ant</name>
    <dbReference type="NCBI Taxonomy" id="610380"/>
    <lineage>
        <taxon>Eukaryota</taxon>
        <taxon>Metazoa</taxon>
        <taxon>Ecdysozoa</taxon>
        <taxon>Arthropoda</taxon>
        <taxon>Hexapoda</taxon>
        <taxon>Insecta</taxon>
        <taxon>Pterygota</taxon>
        <taxon>Neoptera</taxon>
        <taxon>Endopterygota</taxon>
        <taxon>Hymenoptera</taxon>
        <taxon>Apocrita</taxon>
        <taxon>Aculeata</taxon>
        <taxon>Formicoidea</taxon>
        <taxon>Formicidae</taxon>
        <taxon>Ponerinae</taxon>
        <taxon>Ponerini</taxon>
        <taxon>Harpegnathos</taxon>
    </lineage>
</organism>
<keyword evidence="3" id="KW-1185">Reference proteome</keyword>
<accession>E2BTR8</accession>
<evidence type="ECO:0000256" key="1">
    <source>
        <dbReference type="SAM" id="MobiDB-lite"/>
    </source>
</evidence>
<feature type="region of interest" description="Disordered" evidence="1">
    <location>
        <begin position="1"/>
        <end position="31"/>
    </location>
</feature>
<feature type="compositionally biased region" description="Acidic residues" evidence="1">
    <location>
        <begin position="18"/>
        <end position="28"/>
    </location>
</feature>
<name>E2BTR8_HARSA</name>
<sequence length="61" mass="6695">MPQKSGGNEVISGVLSQEAEDGTQEQETSDAKFRIAASECHRRAAVKNRTNSSPKRSFKLM</sequence>
<dbReference type="AlphaFoldDB" id="E2BTR8"/>
<reference evidence="2 3" key="1">
    <citation type="journal article" date="2010" name="Science">
        <title>Genomic comparison of the ants Camponotus floridanus and Harpegnathos saltator.</title>
        <authorList>
            <person name="Bonasio R."/>
            <person name="Zhang G."/>
            <person name="Ye C."/>
            <person name="Mutti N.S."/>
            <person name="Fang X."/>
            <person name="Qin N."/>
            <person name="Donahue G."/>
            <person name="Yang P."/>
            <person name="Li Q."/>
            <person name="Li C."/>
            <person name="Zhang P."/>
            <person name="Huang Z."/>
            <person name="Berger S.L."/>
            <person name="Reinberg D."/>
            <person name="Wang J."/>
            <person name="Liebig J."/>
        </authorList>
    </citation>
    <scope>NUCLEOTIDE SEQUENCE [LARGE SCALE GENOMIC DNA]</scope>
    <source>
        <strain evidence="2 3">R22 G/1</strain>
    </source>
</reference>